<gene>
    <name evidence="2" type="ORF">RCOM_0472890</name>
</gene>
<keyword evidence="3" id="KW-1185">Reference proteome</keyword>
<sequence>MGILGITHLLLPSGRDPLPLNHALRYIHRYIACSMNARGGRQQYEGSFTLWGYGEQSALCFQAISQAAAMEEDDDAELDRTSDKAVETPGLSKPPLLRRREA</sequence>
<reference evidence="3" key="1">
    <citation type="journal article" date="2010" name="Nat. Biotechnol.">
        <title>Draft genome sequence of the oilseed species Ricinus communis.</title>
        <authorList>
            <person name="Chan A.P."/>
            <person name="Crabtree J."/>
            <person name="Zhao Q."/>
            <person name="Lorenzi H."/>
            <person name="Orvis J."/>
            <person name="Puiu D."/>
            <person name="Melake-Berhan A."/>
            <person name="Jones K.M."/>
            <person name="Redman J."/>
            <person name="Chen G."/>
            <person name="Cahoon E.B."/>
            <person name="Gedil M."/>
            <person name="Stanke M."/>
            <person name="Haas B.J."/>
            <person name="Wortman J.R."/>
            <person name="Fraser-Liggett C.M."/>
            <person name="Ravel J."/>
            <person name="Rabinowicz P.D."/>
        </authorList>
    </citation>
    <scope>NUCLEOTIDE SEQUENCE [LARGE SCALE GENOMIC DNA]</scope>
    <source>
        <strain evidence="3">cv. Hale</strain>
    </source>
</reference>
<organism evidence="2 3">
    <name type="scientific">Ricinus communis</name>
    <name type="common">Castor bean</name>
    <dbReference type="NCBI Taxonomy" id="3988"/>
    <lineage>
        <taxon>Eukaryota</taxon>
        <taxon>Viridiplantae</taxon>
        <taxon>Streptophyta</taxon>
        <taxon>Embryophyta</taxon>
        <taxon>Tracheophyta</taxon>
        <taxon>Spermatophyta</taxon>
        <taxon>Magnoliopsida</taxon>
        <taxon>eudicotyledons</taxon>
        <taxon>Gunneridae</taxon>
        <taxon>Pentapetalae</taxon>
        <taxon>rosids</taxon>
        <taxon>fabids</taxon>
        <taxon>Malpighiales</taxon>
        <taxon>Euphorbiaceae</taxon>
        <taxon>Acalyphoideae</taxon>
        <taxon>Acalypheae</taxon>
        <taxon>Ricinus</taxon>
    </lineage>
</organism>
<dbReference type="InParanoid" id="B9SCH5"/>
<feature type="region of interest" description="Disordered" evidence="1">
    <location>
        <begin position="72"/>
        <end position="102"/>
    </location>
</feature>
<protein>
    <submittedName>
        <fullName evidence="2">Uncharacterized protein</fullName>
    </submittedName>
</protein>
<name>B9SCH5_RICCO</name>
<accession>B9SCH5</accession>
<dbReference type="AlphaFoldDB" id="B9SCH5"/>
<evidence type="ECO:0000313" key="3">
    <source>
        <dbReference type="Proteomes" id="UP000008311"/>
    </source>
</evidence>
<dbReference type="EMBL" id="EQ973922">
    <property type="protein sequence ID" value="EEF38634.1"/>
    <property type="molecule type" value="Genomic_DNA"/>
</dbReference>
<dbReference type="Proteomes" id="UP000008311">
    <property type="component" value="Unassembled WGS sequence"/>
</dbReference>
<proteinExistence type="predicted"/>
<evidence type="ECO:0000256" key="1">
    <source>
        <dbReference type="SAM" id="MobiDB-lite"/>
    </source>
</evidence>
<evidence type="ECO:0000313" key="2">
    <source>
        <dbReference type="EMBL" id="EEF38634.1"/>
    </source>
</evidence>